<organism evidence="2 3">
    <name type="scientific">Caballeronia terrestris</name>
    <dbReference type="NCBI Taxonomy" id="1226301"/>
    <lineage>
        <taxon>Bacteria</taxon>
        <taxon>Pseudomonadati</taxon>
        <taxon>Pseudomonadota</taxon>
        <taxon>Betaproteobacteria</taxon>
        <taxon>Burkholderiales</taxon>
        <taxon>Burkholderiaceae</taxon>
        <taxon>Caballeronia</taxon>
    </lineage>
</organism>
<protein>
    <submittedName>
        <fullName evidence="2">Uncharacterized protein</fullName>
    </submittedName>
</protein>
<feature type="signal peptide" evidence="1">
    <location>
        <begin position="1"/>
        <end position="21"/>
    </location>
</feature>
<gene>
    <name evidence="2" type="ORF">AWB67_06287</name>
</gene>
<accession>A0A158KRF5</accession>
<evidence type="ECO:0000313" key="2">
    <source>
        <dbReference type="EMBL" id="SAL83011.1"/>
    </source>
</evidence>
<dbReference type="RefSeq" id="WP_200822351.1">
    <property type="nucleotide sequence ID" value="NZ_FCOL02000087.1"/>
</dbReference>
<evidence type="ECO:0000256" key="1">
    <source>
        <dbReference type="SAM" id="SignalP"/>
    </source>
</evidence>
<evidence type="ECO:0000313" key="3">
    <source>
        <dbReference type="Proteomes" id="UP000054925"/>
    </source>
</evidence>
<reference evidence="2" key="1">
    <citation type="submission" date="2016-01" db="EMBL/GenBank/DDBJ databases">
        <authorList>
            <person name="Peeters C."/>
        </authorList>
    </citation>
    <scope>NUCLEOTIDE SEQUENCE [LARGE SCALE GENOMIC DNA]</scope>
    <source>
        <strain evidence="2">LMG 22937</strain>
    </source>
</reference>
<comment type="caution">
    <text evidence="2">The sequence shown here is derived from an EMBL/GenBank/DDBJ whole genome shotgun (WGS) entry which is preliminary data.</text>
</comment>
<feature type="chain" id="PRO_5011115891" evidence="1">
    <location>
        <begin position="22"/>
        <end position="97"/>
    </location>
</feature>
<dbReference type="EMBL" id="FCOL02000087">
    <property type="protein sequence ID" value="SAL83011.1"/>
    <property type="molecule type" value="Genomic_DNA"/>
</dbReference>
<proteinExistence type="predicted"/>
<dbReference type="Proteomes" id="UP000054925">
    <property type="component" value="Unassembled WGS sequence"/>
</dbReference>
<sequence length="97" mass="10350">MNRMSLIAMLAGAAVAHAAMAESEINVDMTKGLNQTNLTGTPKVNATAVSIDPATRTVTLKTTKGKVVELEVRNEARNFDRIEVGDLSPPNIASRSR</sequence>
<dbReference type="AlphaFoldDB" id="A0A158KRF5"/>
<keyword evidence="3" id="KW-1185">Reference proteome</keyword>
<name>A0A158KRF5_9BURK</name>
<keyword evidence="1" id="KW-0732">Signal</keyword>